<dbReference type="Proteomes" id="UP000655420">
    <property type="component" value="Unassembled WGS sequence"/>
</dbReference>
<dbReference type="InterPro" id="IPR003959">
    <property type="entry name" value="ATPase_AAA_core"/>
</dbReference>
<protein>
    <submittedName>
        <fullName evidence="2">AAA family ATPase</fullName>
    </submittedName>
</protein>
<name>A0A8J7M6Q2_9RHOB</name>
<dbReference type="SMART" id="SM00382">
    <property type="entry name" value="AAA"/>
    <property type="match status" value="1"/>
</dbReference>
<dbReference type="InterPro" id="IPR003593">
    <property type="entry name" value="AAA+_ATPase"/>
</dbReference>
<dbReference type="EMBL" id="JAEHHL010000006">
    <property type="protein sequence ID" value="MBK0399596.1"/>
    <property type="molecule type" value="Genomic_DNA"/>
</dbReference>
<sequence length="450" mass="49512">MTATASPLAAQGADADAFLLDGALPPQAPRPPAAPNSIDDTGLDPNFLVDHLCKVIYRHALERPSDLARALCLPVKVVDDLIAIARERKLIEPLGQLGARMTAEMRYALTGKGREWALEALAQSEYAGPAPVPMIAFAAQVATQSIRGETLLRPALERVFSRLTLAPALVSKLGPAANSGASMLLYGPPGNGKSSIAEAITRAFGNTVWLPHAVEVDRQIITVFDPAVHAVVEEESATEGLRRRAEADARYVRCLRPRIVAGGELTLDMLDLSYSPVSRVYEAPMQMKAAGGVLLIDDFGRQRQHPQELINRLIIPLENGMDYLALQTGRKFEAPFDSLVIFSTNIAPSNLVDDAALRRLRYKILVDSPDEETFVRIFLQTARRMGIALTEEILAFVMVELYARHGRTYQAFHPRFLIDQTLSICAFEGVAPQLRPDFLERAWENLFPRD</sequence>
<keyword evidence="3" id="KW-1185">Reference proteome</keyword>
<reference evidence="2" key="1">
    <citation type="submission" date="2020-12" db="EMBL/GenBank/DDBJ databases">
        <title>Bacterial taxonomy.</title>
        <authorList>
            <person name="Pan X."/>
        </authorList>
    </citation>
    <scope>NUCLEOTIDE SEQUENCE</scope>
    <source>
        <strain evidence="2">M0105</strain>
    </source>
</reference>
<dbReference type="InterPro" id="IPR027417">
    <property type="entry name" value="P-loop_NTPase"/>
</dbReference>
<organism evidence="2 3">
    <name type="scientific">Thermohalobaculum xanthum</name>
    <dbReference type="NCBI Taxonomy" id="2753746"/>
    <lineage>
        <taxon>Bacteria</taxon>
        <taxon>Pseudomonadati</taxon>
        <taxon>Pseudomonadota</taxon>
        <taxon>Alphaproteobacteria</taxon>
        <taxon>Rhodobacterales</taxon>
        <taxon>Paracoccaceae</taxon>
        <taxon>Thermohalobaculum</taxon>
    </lineage>
</organism>
<dbReference type="Pfam" id="PF00004">
    <property type="entry name" value="AAA"/>
    <property type="match status" value="1"/>
</dbReference>
<proteinExistence type="predicted"/>
<accession>A0A8J7M6Q2</accession>
<dbReference type="Gene3D" id="3.40.50.300">
    <property type="entry name" value="P-loop containing nucleotide triphosphate hydrolases"/>
    <property type="match status" value="1"/>
</dbReference>
<dbReference type="AlphaFoldDB" id="A0A8J7M6Q2"/>
<evidence type="ECO:0000259" key="1">
    <source>
        <dbReference type="SMART" id="SM00382"/>
    </source>
</evidence>
<dbReference type="SUPFAM" id="SSF52540">
    <property type="entry name" value="P-loop containing nucleoside triphosphate hydrolases"/>
    <property type="match status" value="1"/>
</dbReference>
<evidence type="ECO:0000313" key="3">
    <source>
        <dbReference type="Proteomes" id="UP000655420"/>
    </source>
</evidence>
<dbReference type="GO" id="GO:0016887">
    <property type="term" value="F:ATP hydrolysis activity"/>
    <property type="evidence" value="ECO:0007669"/>
    <property type="project" value="InterPro"/>
</dbReference>
<dbReference type="RefSeq" id="WP_200609799.1">
    <property type="nucleotide sequence ID" value="NZ_JAEHHL010000006.1"/>
</dbReference>
<evidence type="ECO:0000313" key="2">
    <source>
        <dbReference type="EMBL" id="MBK0399596.1"/>
    </source>
</evidence>
<dbReference type="GO" id="GO:0005524">
    <property type="term" value="F:ATP binding"/>
    <property type="evidence" value="ECO:0007669"/>
    <property type="project" value="InterPro"/>
</dbReference>
<gene>
    <name evidence="2" type="ORF">H0I76_10365</name>
</gene>
<feature type="domain" description="AAA+ ATPase" evidence="1">
    <location>
        <begin position="179"/>
        <end position="370"/>
    </location>
</feature>
<comment type="caution">
    <text evidence="2">The sequence shown here is derived from an EMBL/GenBank/DDBJ whole genome shotgun (WGS) entry which is preliminary data.</text>
</comment>